<gene>
    <name evidence="1" type="ORF">SAMN05660649_05186</name>
</gene>
<keyword evidence="2" id="KW-1185">Reference proteome</keyword>
<dbReference type="EMBL" id="FOOX01000051">
    <property type="protein sequence ID" value="SFH43404.1"/>
    <property type="molecule type" value="Genomic_DNA"/>
</dbReference>
<proteinExistence type="predicted"/>
<sequence length="53" mass="6037">RSQESGVRSQNENGFTSGIYYASRVLFGKVRIAWSTLKRTVSVYVAIDLVNRR</sequence>
<name>A0A1I3A024_9FIRM</name>
<dbReference type="Proteomes" id="UP000199337">
    <property type="component" value="Unassembled WGS sequence"/>
</dbReference>
<protein>
    <submittedName>
        <fullName evidence="1">Uncharacterized protein</fullName>
    </submittedName>
</protein>
<dbReference type="AlphaFoldDB" id="A0A1I3A024"/>
<accession>A0A1I3A024</accession>
<organism evidence="1 2">
    <name type="scientific">Desulfotruncus arcticus DSM 17038</name>
    <dbReference type="NCBI Taxonomy" id="1121424"/>
    <lineage>
        <taxon>Bacteria</taxon>
        <taxon>Bacillati</taxon>
        <taxon>Bacillota</taxon>
        <taxon>Clostridia</taxon>
        <taxon>Eubacteriales</taxon>
        <taxon>Desulfallaceae</taxon>
        <taxon>Desulfotruncus</taxon>
    </lineage>
</organism>
<evidence type="ECO:0000313" key="2">
    <source>
        <dbReference type="Proteomes" id="UP000199337"/>
    </source>
</evidence>
<feature type="non-terminal residue" evidence="1">
    <location>
        <position position="1"/>
    </location>
</feature>
<evidence type="ECO:0000313" key="1">
    <source>
        <dbReference type="EMBL" id="SFH43404.1"/>
    </source>
</evidence>
<reference evidence="2" key="1">
    <citation type="submission" date="2016-10" db="EMBL/GenBank/DDBJ databases">
        <authorList>
            <person name="Varghese N."/>
            <person name="Submissions S."/>
        </authorList>
    </citation>
    <scope>NUCLEOTIDE SEQUENCE [LARGE SCALE GENOMIC DNA]</scope>
    <source>
        <strain evidence="2">DSM 17038</strain>
    </source>
</reference>